<dbReference type="Pfam" id="PF04954">
    <property type="entry name" value="SIP"/>
    <property type="match status" value="1"/>
</dbReference>
<gene>
    <name evidence="2" type="ORF">GCM10023340_26700</name>
</gene>
<reference evidence="3" key="1">
    <citation type="journal article" date="2019" name="Int. J. Syst. Evol. Microbiol.">
        <title>The Global Catalogue of Microorganisms (GCM) 10K type strain sequencing project: providing services to taxonomists for standard genome sequencing and annotation.</title>
        <authorList>
            <consortium name="The Broad Institute Genomics Platform"/>
            <consortium name="The Broad Institute Genome Sequencing Center for Infectious Disease"/>
            <person name="Wu L."/>
            <person name="Ma J."/>
        </authorList>
    </citation>
    <scope>NUCLEOTIDE SEQUENCE [LARGE SCALE GENOMIC DNA]</scope>
    <source>
        <strain evidence="3">JCM 18459</strain>
    </source>
</reference>
<keyword evidence="3" id="KW-1185">Reference proteome</keyword>
<proteinExistence type="predicted"/>
<dbReference type="SUPFAM" id="SSF63380">
    <property type="entry name" value="Riboflavin synthase domain-like"/>
    <property type="match status" value="1"/>
</dbReference>
<dbReference type="CDD" id="cd06193">
    <property type="entry name" value="siderophore_interacting"/>
    <property type="match status" value="1"/>
</dbReference>
<dbReference type="PANTHER" id="PTHR30157:SF0">
    <property type="entry name" value="NADPH-DEPENDENT FERRIC-CHELATE REDUCTASE"/>
    <property type="match status" value="1"/>
</dbReference>
<dbReference type="InterPro" id="IPR017927">
    <property type="entry name" value="FAD-bd_FR_type"/>
</dbReference>
<evidence type="ECO:0000313" key="2">
    <source>
        <dbReference type="EMBL" id="GAA5150175.1"/>
    </source>
</evidence>
<dbReference type="InterPro" id="IPR013113">
    <property type="entry name" value="SIP_FAD-bd"/>
</dbReference>
<dbReference type="InterPro" id="IPR039261">
    <property type="entry name" value="FNR_nucleotide-bd"/>
</dbReference>
<dbReference type="InterPro" id="IPR017938">
    <property type="entry name" value="Riboflavin_synthase-like_b-brl"/>
</dbReference>
<feature type="domain" description="FAD-binding FR-type" evidence="1">
    <location>
        <begin position="1"/>
        <end position="125"/>
    </location>
</feature>
<dbReference type="InterPro" id="IPR007037">
    <property type="entry name" value="SIP_rossman_dom"/>
</dbReference>
<evidence type="ECO:0000259" key="1">
    <source>
        <dbReference type="PROSITE" id="PS51384"/>
    </source>
</evidence>
<dbReference type="InterPro" id="IPR039374">
    <property type="entry name" value="SIP_fam"/>
</dbReference>
<dbReference type="Pfam" id="PF08021">
    <property type="entry name" value="FAD_binding_9"/>
    <property type="match status" value="1"/>
</dbReference>
<protein>
    <submittedName>
        <fullName evidence="2">Siderophore-interacting protein</fullName>
    </submittedName>
</protein>
<dbReference type="EMBL" id="BAABKG010000003">
    <property type="protein sequence ID" value="GAA5150175.1"/>
    <property type="molecule type" value="Genomic_DNA"/>
</dbReference>
<name>A0ABP9PPR5_9ACTN</name>
<dbReference type="Proteomes" id="UP001500221">
    <property type="component" value="Unassembled WGS sequence"/>
</dbReference>
<organism evidence="2 3">
    <name type="scientific">Nocardioides marinquilinus</name>
    <dbReference type="NCBI Taxonomy" id="1210400"/>
    <lineage>
        <taxon>Bacteria</taxon>
        <taxon>Bacillati</taxon>
        <taxon>Actinomycetota</taxon>
        <taxon>Actinomycetes</taxon>
        <taxon>Propionibacteriales</taxon>
        <taxon>Nocardioidaceae</taxon>
        <taxon>Nocardioides</taxon>
    </lineage>
</organism>
<dbReference type="Gene3D" id="2.40.30.10">
    <property type="entry name" value="Translation factors"/>
    <property type="match status" value="1"/>
</dbReference>
<dbReference type="PANTHER" id="PTHR30157">
    <property type="entry name" value="FERRIC REDUCTASE, NADPH-DEPENDENT"/>
    <property type="match status" value="1"/>
</dbReference>
<dbReference type="Gene3D" id="3.40.50.80">
    <property type="entry name" value="Nucleotide-binding domain of ferredoxin-NADP reductase (FNR) module"/>
    <property type="match status" value="1"/>
</dbReference>
<dbReference type="PROSITE" id="PS51384">
    <property type="entry name" value="FAD_FR"/>
    <property type="match status" value="1"/>
</dbReference>
<comment type="caution">
    <text evidence="2">The sequence shown here is derived from an EMBL/GenBank/DDBJ whole genome shotgun (WGS) entry which is preliminary data.</text>
</comment>
<evidence type="ECO:0000313" key="3">
    <source>
        <dbReference type="Proteomes" id="UP001500221"/>
    </source>
</evidence>
<accession>A0ABP9PPR5</accession>
<sequence length="289" mass="31558">MQVFRATVVEVHDLSPAMRRVVLGGPGLAGFETTDIGDEYVRLLFPEHPDGEPVLPAVVDGNLDYGSIDLDRLRTYTVRDHDPDAGTVTIDVVVHEGGVAAGWARQARPGQVVGINSPTGMYDPPATATWQLLVADYAALPAALRIVEATPYLRTRLVAEVADETHRLPLPVHPDLEVTWLTGGNGASPSCLDDVVRAAGRPDGEGYVWVAGESKTLRGVRKHLRRELGLPATAYKSVGYWIEDAERWRERYAALDDATRASLEGIWASGRDEEEIVDEYDERLTALGL</sequence>